<gene>
    <name evidence="4" type="ORF">H8702_02595</name>
</gene>
<dbReference type="PANTHER" id="PTHR31302">
    <property type="entry name" value="TRANSMEMBRANE PROTEIN WITH METALLOPHOSPHOESTERASE DOMAIN-RELATED"/>
    <property type="match status" value="1"/>
</dbReference>
<dbReference type="GO" id="GO:0009245">
    <property type="term" value="P:lipid A biosynthetic process"/>
    <property type="evidence" value="ECO:0007669"/>
    <property type="project" value="TreeGrafter"/>
</dbReference>
<dbReference type="InterPro" id="IPR004843">
    <property type="entry name" value="Calcineurin-like_PHP"/>
</dbReference>
<reference evidence="4" key="1">
    <citation type="submission" date="2020-08" db="EMBL/GenBank/DDBJ databases">
        <title>Genome public.</title>
        <authorList>
            <person name="Liu C."/>
            <person name="Sun Q."/>
        </authorList>
    </citation>
    <scope>NUCLEOTIDE SEQUENCE</scope>
    <source>
        <strain evidence="4">NSJ-15</strain>
    </source>
</reference>
<comment type="caution">
    <text evidence="4">The sequence shown here is derived from an EMBL/GenBank/DDBJ whole genome shotgun (WGS) entry which is preliminary data.</text>
</comment>
<dbReference type="GO" id="GO:0046872">
    <property type="term" value="F:metal ion binding"/>
    <property type="evidence" value="ECO:0007669"/>
    <property type="project" value="UniProtKB-KW"/>
</dbReference>
<sequence length="282" mass="31591">MRRKVWLAGICLFVVLLIWLIWESVSLQVTKYQVSSENLPKAFDGYRIVQVSDFHNHRYGADNAGLLEEIKKLRPDIIAVTGDVITNSRDLKTDNTPNFLRRLTAIAPVYYVPGNHEAWTSEYPRLERQMRDAGIHVLRNEKVVLQKGTDTIELLGGDDPAFAEESFADDAAAMDAALQKLCDGSHCRILLSHRPELFDQYAAHNIDLVFSGHAHGGQFRLPGIGGLYAPNQGIFPKYSGGLYRKGNTQMVVSRGLGNGFFPIRIGNRLELVFVTLHTENGR</sequence>
<keyword evidence="2" id="KW-0378">Hydrolase</keyword>
<evidence type="ECO:0000259" key="3">
    <source>
        <dbReference type="Pfam" id="PF00149"/>
    </source>
</evidence>
<name>A0A8J6PGR7_9FIRM</name>
<keyword evidence="5" id="KW-1185">Reference proteome</keyword>
<dbReference type="Proteomes" id="UP000632659">
    <property type="component" value="Unassembled WGS sequence"/>
</dbReference>
<evidence type="ECO:0000313" key="4">
    <source>
        <dbReference type="EMBL" id="MBC8610010.1"/>
    </source>
</evidence>
<dbReference type="PANTHER" id="PTHR31302:SF31">
    <property type="entry name" value="PHOSPHODIESTERASE YAEI"/>
    <property type="match status" value="1"/>
</dbReference>
<keyword evidence="1" id="KW-0479">Metal-binding</keyword>
<dbReference type="Gene3D" id="3.60.21.10">
    <property type="match status" value="1"/>
</dbReference>
<dbReference type="InterPro" id="IPR051158">
    <property type="entry name" value="Metallophosphoesterase_sf"/>
</dbReference>
<proteinExistence type="predicted"/>
<accession>A0A8J6PGR7</accession>
<dbReference type="EMBL" id="JACRTL010000001">
    <property type="protein sequence ID" value="MBC8610010.1"/>
    <property type="molecule type" value="Genomic_DNA"/>
</dbReference>
<feature type="domain" description="Calcineurin-like phosphoesterase" evidence="3">
    <location>
        <begin position="47"/>
        <end position="216"/>
    </location>
</feature>
<evidence type="ECO:0000256" key="1">
    <source>
        <dbReference type="ARBA" id="ARBA00022723"/>
    </source>
</evidence>
<dbReference type="RefSeq" id="WP_154824577.1">
    <property type="nucleotide sequence ID" value="NZ_JACRTL010000001.1"/>
</dbReference>
<dbReference type="CDD" id="cd07385">
    <property type="entry name" value="MPP_YkuE_C"/>
    <property type="match status" value="1"/>
</dbReference>
<dbReference type="GO" id="GO:0016020">
    <property type="term" value="C:membrane"/>
    <property type="evidence" value="ECO:0007669"/>
    <property type="project" value="GOC"/>
</dbReference>
<dbReference type="AlphaFoldDB" id="A0A8J6PGR7"/>
<protein>
    <submittedName>
        <fullName evidence="4">Metallophosphoesterase</fullName>
    </submittedName>
</protein>
<organism evidence="4 5">
    <name type="scientific">Massiliimalia timonensis</name>
    <dbReference type="NCBI Taxonomy" id="1987501"/>
    <lineage>
        <taxon>Bacteria</taxon>
        <taxon>Bacillati</taxon>
        <taxon>Bacillota</taxon>
        <taxon>Clostridia</taxon>
        <taxon>Eubacteriales</taxon>
        <taxon>Oscillospiraceae</taxon>
        <taxon>Massiliimalia</taxon>
    </lineage>
</organism>
<dbReference type="SUPFAM" id="SSF56300">
    <property type="entry name" value="Metallo-dependent phosphatases"/>
    <property type="match status" value="1"/>
</dbReference>
<dbReference type="InterPro" id="IPR029052">
    <property type="entry name" value="Metallo-depent_PP-like"/>
</dbReference>
<evidence type="ECO:0000313" key="5">
    <source>
        <dbReference type="Proteomes" id="UP000632659"/>
    </source>
</evidence>
<evidence type="ECO:0000256" key="2">
    <source>
        <dbReference type="ARBA" id="ARBA00022801"/>
    </source>
</evidence>
<dbReference type="Pfam" id="PF00149">
    <property type="entry name" value="Metallophos"/>
    <property type="match status" value="1"/>
</dbReference>
<dbReference type="GO" id="GO:0008758">
    <property type="term" value="F:UDP-2,3-diacylglucosamine hydrolase activity"/>
    <property type="evidence" value="ECO:0007669"/>
    <property type="project" value="TreeGrafter"/>
</dbReference>